<sequence length="33" mass="3581">MGPTRTPGIQRLKPPLAIILIKTQPEITEPAPC</sequence>
<organism evidence="1">
    <name type="scientific">Spodoptera frugiperda</name>
    <name type="common">Fall armyworm</name>
    <dbReference type="NCBI Taxonomy" id="7108"/>
    <lineage>
        <taxon>Eukaryota</taxon>
        <taxon>Metazoa</taxon>
        <taxon>Ecdysozoa</taxon>
        <taxon>Arthropoda</taxon>
        <taxon>Hexapoda</taxon>
        <taxon>Insecta</taxon>
        <taxon>Pterygota</taxon>
        <taxon>Neoptera</taxon>
        <taxon>Endopterygota</taxon>
        <taxon>Lepidoptera</taxon>
        <taxon>Glossata</taxon>
        <taxon>Ditrysia</taxon>
        <taxon>Noctuoidea</taxon>
        <taxon>Noctuidae</taxon>
        <taxon>Amphipyrinae</taxon>
        <taxon>Spodoptera</taxon>
    </lineage>
</organism>
<dbReference type="EMBL" id="ODYU01011398">
    <property type="protein sequence ID" value="SOQ57119.1"/>
    <property type="molecule type" value="Genomic_DNA"/>
</dbReference>
<dbReference type="AlphaFoldDB" id="A0A2H1WVM4"/>
<name>A0A2H1WVM4_SPOFR</name>
<accession>A0A2H1WVM4</accession>
<reference evidence="1" key="1">
    <citation type="submission" date="2016-07" db="EMBL/GenBank/DDBJ databases">
        <authorList>
            <person name="Bretaudeau A."/>
        </authorList>
    </citation>
    <scope>NUCLEOTIDE SEQUENCE</scope>
    <source>
        <strain evidence="1">Rice</strain>
        <tissue evidence="1">Whole body</tissue>
    </source>
</reference>
<proteinExistence type="predicted"/>
<evidence type="ECO:0000313" key="1">
    <source>
        <dbReference type="EMBL" id="SOQ57119.1"/>
    </source>
</evidence>
<protein>
    <submittedName>
        <fullName evidence="1">SFRICE_029951</fullName>
    </submittedName>
</protein>
<gene>
    <name evidence="1" type="ORF">SFRICE_029951</name>
</gene>